<comment type="caution">
    <text evidence="3">The sequence shown here is derived from an EMBL/GenBank/DDBJ whole genome shotgun (WGS) entry which is preliminary data.</text>
</comment>
<feature type="compositionally biased region" description="Basic and acidic residues" evidence="2">
    <location>
        <begin position="154"/>
        <end position="165"/>
    </location>
</feature>
<feature type="region of interest" description="Disordered" evidence="2">
    <location>
        <begin position="44"/>
        <end position="79"/>
    </location>
</feature>
<proteinExistence type="predicted"/>
<gene>
    <name evidence="3" type="ORF">J4Q44_G00274670</name>
</gene>
<evidence type="ECO:0000313" key="4">
    <source>
        <dbReference type="Proteomes" id="UP001356427"/>
    </source>
</evidence>
<sequence>MCREKDEIISKLQNTVDQQVKATVKDKTTFDGIKDEILRLKSSCTCSRGGEPSSRRDSRKRLVDLHQDLEEQPPSKKGFLEECSGEEEKMDRLRWELEEKSSDVAGLVETLQLDLVAHGEGDWKVQERLGGLADNSSRMEARGLEAELEGQTGAREEAPSVEEVRRENARLLQEDWQREMSALRRESQDLTGKLQAMEREVRLQTARADRLATRDHEVRERTALIDSLTQEVTRLRQEVVASQAASGVQRNSGLLRDKMAELKRECSEALEERLLLKEKLAQLQISEQELKEKLAQQQISEQELVELKEKLAQQQISEQELKEKLAQQQISEQELGELKEKLAQQQISEQELKEKLAQQQISEQELKEKLAQQQISEQELKEKLAQQQISEQELKEKLAQQQISEQELKEKLAQQQISEQELGELKEKLAQQQTSEQSWGS</sequence>
<feature type="compositionally biased region" description="Basic and acidic residues" evidence="2">
    <location>
        <begin position="53"/>
        <end position="69"/>
    </location>
</feature>
<accession>A0AAN8QDR1</accession>
<feature type="region of interest" description="Disordered" evidence="2">
    <location>
        <begin position="144"/>
        <end position="165"/>
    </location>
</feature>
<dbReference type="EMBL" id="JAGTTL010000026">
    <property type="protein sequence ID" value="KAK6301414.1"/>
    <property type="molecule type" value="Genomic_DNA"/>
</dbReference>
<name>A0AAN8QDR1_9TELE</name>
<dbReference type="Proteomes" id="UP001356427">
    <property type="component" value="Unassembled WGS sequence"/>
</dbReference>
<evidence type="ECO:0000256" key="2">
    <source>
        <dbReference type="SAM" id="MobiDB-lite"/>
    </source>
</evidence>
<protein>
    <submittedName>
        <fullName evidence="3">Uncharacterized protein</fullName>
    </submittedName>
</protein>
<organism evidence="3 4">
    <name type="scientific">Coregonus suidteri</name>
    <dbReference type="NCBI Taxonomy" id="861788"/>
    <lineage>
        <taxon>Eukaryota</taxon>
        <taxon>Metazoa</taxon>
        <taxon>Chordata</taxon>
        <taxon>Craniata</taxon>
        <taxon>Vertebrata</taxon>
        <taxon>Euteleostomi</taxon>
        <taxon>Actinopterygii</taxon>
        <taxon>Neopterygii</taxon>
        <taxon>Teleostei</taxon>
        <taxon>Protacanthopterygii</taxon>
        <taxon>Salmoniformes</taxon>
        <taxon>Salmonidae</taxon>
        <taxon>Coregoninae</taxon>
        <taxon>Coregonus</taxon>
    </lineage>
</organism>
<reference evidence="3 4" key="1">
    <citation type="submission" date="2021-04" db="EMBL/GenBank/DDBJ databases">
        <authorList>
            <person name="De Guttry C."/>
            <person name="Zahm M."/>
            <person name="Klopp C."/>
            <person name="Cabau C."/>
            <person name="Louis A."/>
            <person name="Berthelot C."/>
            <person name="Parey E."/>
            <person name="Roest Crollius H."/>
            <person name="Montfort J."/>
            <person name="Robinson-Rechavi M."/>
            <person name="Bucao C."/>
            <person name="Bouchez O."/>
            <person name="Gislard M."/>
            <person name="Lluch J."/>
            <person name="Milhes M."/>
            <person name="Lampietro C."/>
            <person name="Lopez Roques C."/>
            <person name="Donnadieu C."/>
            <person name="Braasch I."/>
            <person name="Desvignes T."/>
            <person name="Postlethwait J."/>
            <person name="Bobe J."/>
            <person name="Wedekind C."/>
            <person name="Guiguen Y."/>
        </authorList>
    </citation>
    <scope>NUCLEOTIDE SEQUENCE [LARGE SCALE GENOMIC DNA]</scope>
    <source>
        <strain evidence="3">Cs_M1</strain>
        <tissue evidence="3">Blood</tissue>
    </source>
</reference>
<evidence type="ECO:0000313" key="3">
    <source>
        <dbReference type="EMBL" id="KAK6301414.1"/>
    </source>
</evidence>
<feature type="coiled-coil region" evidence="1">
    <location>
        <begin position="166"/>
        <end position="428"/>
    </location>
</feature>
<evidence type="ECO:0000256" key="1">
    <source>
        <dbReference type="SAM" id="Coils"/>
    </source>
</evidence>
<keyword evidence="1" id="KW-0175">Coiled coil</keyword>
<dbReference type="AlphaFoldDB" id="A0AAN8QDR1"/>
<keyword evidence="4" id="KW-1185">Reference proteome</keyword>